<dbReference type="OrthoDB" id="1924968at2759"/>
<evidence type="ECO:0000256" key="6">
    <source>
        <dbReference type="ARBA" id="ARBA00022989"/>
    </source>
</evidence>
<dbReference type="SUPFAM" id="SSF103506">
    <property type="entry name" value="Mitochondrial carrier"/>
    <property type="match status" value="1"/>
</dbReference>
<gene>
    <name evidence="11" type="ORF">Fcan01_04997</name>
</gene>
<name>A0A226ESI4_FOLCA</name>
<feature type="repeat" description="Solcar" evidence="9">
    <location>
        <begin position="90"/>
        <end position="176"/>
    </location>
</feature>
<dbReference type="InterPro" id="IPR023395">
    <property type="entry name" value="MCP_dom_sf"/>
</dbReference>
<dbReference type="EMBL" id="LNIX01000002">
    <property type="protein sequence ID" value="OXA60595.1"/>
    <property type="molecule type" value="Genomic_DNA"/>
</dbReference>
<evidence type="ECO:0000256" key="2">
    <source>
        <dbReference type="ARBA" id="ARBA00006375"/>
    </source>
</evidence>
<dbReference type="PANTHER" id="PTHR45624">
    <property type="entry name" value="MITOCHONDRIAL BASIC AMINO ACIDS TRANSPORTER-RELATED"/>
    <property type="match status" value="1"/>
</dbReference>
<evidence type="ECO:0000256" key="10">
    <source>
        <dbReference type="RuleBase" id="RU000488"/>
    </source>
</evidence>
<dbReference type="AlphaFoldDB" id="A0A226ESI4"/>
<proteinExistence type="inferred from homology"/>
<dbReference type="OMA" id="WVTATPF"/>
<comment type="caution">
    <text evidence="11">The sequence shown here is derived from an EMBL/GenBank/DDBJ whole genome shotgun (WGS) entry which is preliminary data.</text>
</comment>
<keyword evidence="6" id="KW-1133">Transmembrane helix</keyword>
<keyword evidence="8 9" id="KW-0472">Membrane</keyword>
<dbReference type="GO" id="GO:0031966">
    <property type="term" value="C:mitochondrial membrane"/>
    <property type="evidence" value="ECO:0007669"/>
    <property type="project" value="UniProtKB-SubCell"/>
</dbReference>
<organism evidence="11 12">
    <name type="scientific">Folsomia candida</name>
    <name type="common">Springtail</name>
    <dbReference type="NCBI Taxonomy" id="158441"/>
    <lineage>
        <taxon>Eukaryota</taxon>
        <taxon>Metazoa</taxon>
        <taxon>Ecdysozoa</taxon>
        <taxon>Arthropoda</taxon>
        <taxon>Hexapoda</taxon>
        <taxon>Collembola</taxon>
        <taxon>Entomobryomorpha</taxon>
        <taxon>Isotomoidea</taxon>
        <taxon>Isotomidae</taxon>
        <taxon>Proisotominae</taxon>
        <taxon>Folsomia</taxon>
    </lineage>
</organism>
<dbReference type="Pfam" id="PF00153">
    <property type="entry name" value="Mito_carr"/>
    <property type="match status" value="3"/>
</dbReference>
<feature type="repeat" description="Solcar" evidence="9">
    <location>
        <begin position="1"/>
        <end position="68"/>
    </location>
</feature>
<comment type="subcellular location">
    <subcellularLocation>
        <location evidence="1">Mitochondrion membrane</location>
        <topology evidence="1">Multi-pass membrane protein</topology>
    </subcellularLocation>
</comment>
<evidence type="ECO:0000256" key="1">
    <source>
        <dbReference type="ARBA" id="ARBA00004225"/>
    </source>
</evidence>
<dbReference type="Proteomes" id="UP000198287">
    <property type="component" value="Unassembled WGS sequence"/>
</dbReference>
<keyword evidence="12" id="KW-1185">Reference proteome</keyword>
<dbReference type="GO" id="GO:0022857">
    <property type="term" value="F:transmembrane transporter activity"/>
    <property type="evidence" value="ECO:0007669"/>
    <property type="project" value="TreeGrafter"/>
</dbReference>
<dbReference type="PROSITE" id="PS50920">
    <property type="entry name" value="SOLCAR"/>
    <property type="match status" value="3"/>
</dbReference>
<dbReference type="PANTHER" id="PTHR45624:SF10">
    <property type="entry name" value="SLC (SOLUTE CARRIER) HOMOLOG"/>
    <property type="match status" value="1"/>
</dbReference>
<comment type="similarity">
    <text evidence="2 10">Belongs to the mitochondrial carrier (TC 2.A.29) family.</text>
</comment>
<dbReference type="InterPro" id="IPR050567">
    <property type="entry name" value="Mitochondrial_Carrier"/>
</dbReference>
<evidence type="ECO:0000256" key="3">
    <source>
        <dbReference type="ARBA" id="ARBA00022448"/>
    </source>
</evidence>
<dbReference type="InterPro" id="IPR018108">
    <property type="entry name" value="MCP_transmembrane"/>
</dbReference>
<protein>
    <submittedName>
        <fullName evidence="11">Mitochondrial basic amino acids transporter</fullName>
    </submittedName>
</protein>
<keyword evidence="3 10" id="KW-0813">Transport</keyword>
<reference evidence="11 12" key="1">
    <citation type="submission" date="2015-12" db="EMBL/GenBank/DDBJ databases">
        <title>The genome of Folsomia candida.</title>
        <authorList>
            <person name="Faddeeva A."/>
            <person name="Derks M.F."/>
            <person name="Anvar Y."/>
            <person name="Smit S."/>
            <person name="Van Straalen N."/>
            <person name="Roelofs D."/>
        </authorList>
    </citation>
    <scope>NUCLEOTIDE SEQUENCE [LARGE SCALE GENOMIC DNA]</scope>
    <source>
        <strain evidence="11 12">VU population</strain>
        <tissue evidence="11">Whole body</tissue>
    </source>
</reference>
<evidence type="ECO:0000256" key="9">
    <source>
        <dbReference type="PROSITE-ProRule" id="PRU00282"/>
    </source>
</evidence>
<evidence type="ECO:0000256" key="4">
    <source>
        <dbReference type="ARBA" id="ARBA00022692"/>
    </source>
</evidence>
<evidence type="ECO:0000313" key="11">
    <source>
        <dbReference type="EMBL" id="OXA60595.1"/>
    </source>
</evidence>
<evidence type="ECO:0000256" key="5">
    <source>
        <dbReference type="ARBA" id="ARBA00022737"/>
    </source>
</evidence>
<evidence type="ECO:0000256" key="7">
    <source>
        <dbReference type="ARBA" id="ARBA00023128"/>
    </source>
</evidence>
<accession>A0A226ESI4</accession>
<feature type="repeat" description="Solcar" evidence="9">
    <location>
        <begin position="184"/>
        <end position="271"/>
    </location>
</feature>
<keyword evidence="7" id="KW-0496">Mitochondrion</keyword>
<keyword evidence="5" id="KW-0677">Repeat</keyword>
<keyword evidence="4 9" id="KW-0812">Transmembrane</keyword>
<sequence length="304" mass="33936">MAGISVGHPIDTVKVRQQIETGSLIRTIAYIRSHGGIFAFFRGMGAPLLTNGVINSVYFGFYGGSLDQIVRWRYEQDSQDKSTYAHKHEAFYSEHFAAGCIGGLAQLCIGCPVDLVKVQLQSRLQKAEVKGPVDCVKQIIKTHGIFGLYKGIVPQFFRDVPASGGYFVIYEFSKRTLGSGDQQSNKLVQFVAGGIAGMLSWWSILPLDVIKSRVQGDCPHNPQYKGMIHCATIIWKSQGVRGLFRGFLPLSLRAFLVNGTTFLVYEHLFQHCREHHHKNNGNNNCNVEISSIMNNDNVFNKDDF</sequence>
<evidence type="ECO:0000256" key="8">
    <source>
        <dbReference type="ARBA" id="ARBA00023136"/>
    </source>
</evidence>
<dbReference type="Gene3D" id="1.50.40.10">
    <property type="entry name" value="Mitochondrial carrier domain"/>
    <property type="match status" value="1"/>
</dbReference>
<evidence type="ECO:0000313" key="12">
    <source>
        <dbReference type="Proteomes" id="UP000198287"/>
    </source>
</evidence>